<reference evidence="1 2" key="1">
    <citation type="journal article" date="2021" name="Elife">
        <title>Chloroplast acquisition without the gene transfer in kleptoplastic sea slugs, Plakobranchus ocellatus.</title>
        <authorList>
            <person name="Maeda T."/>
            <person name="Takahashi S."/>
            <person name="Yoshida T."/>
            <person name="Shimamura S."/>
            <person name="Takaki Y."/>
            <person name="Nagai Y."/>
            <person name="Toyoda A."/>
            <person name="Suzuki Y."/>
            <person name="Arimoto A."/>
            <person name="Ishii H."/>
            <person name="Satoh N."/>
            <person name="Nishiyama T."/>
            <person name="Hasebe M."/>
            <person name="Maruyama T."/>
            <person name="Minagawa J."/>
            <person name="Obokata J."/>
            <person name="Shigenobu S."/>
        </authorList>
    </citation>
    <scope>NUCLEOTIDE SEQUENCE [LARGE SCALE GENOMIC DNA]</scope>
</reference>
<name>A0AAV4CSN4_9GAST</name>
<proteinExistence type="predicted"/>
<accession>A0AAV4CSN4</accession>
<organism evidence="1 2">
    <name type="scientific">Plakobranchus ocellatus</name>
    <dbReference type="NCBI Taxonomy" id="259542"/>
    <lineage>
        <taxon>Eukaryota</taxon>
        <taxon>Metazoa</taxon>
        <taxon>Spiralia</taxon>
        <taxon>Lophotrochozoa</taxon>
        <taxon>Mollusca</taxon>
        <taxon>Gastropoda</taxon>
        <taxon>Heterobranchia</taxon>
        <taxon>Euthyneura</taxon>
        <taxon>Panpulmonata</taxon>
        <taxon>Sacoglossa</taxon>
        <taxon>Placobranchoidea</taxon>
        <taxon>Plakobranchidae</taxon>
        <taxon>Plakobranchus</taxon>
    </lineage>
</organism>
<dbReference type="Proteomes" id="UP000735302">
    <property type="component" value="Unassembled WGS sequence"/>
</dbReference>
<keyword evidence="2" id="KW-1185">Reference proteome</keyword>
<dbReference type="Gene3D" id="3.40.50.720">
    <property type="entry name" value="NAD(P)-binding Rossmann-like Domain"/>
    <property type="match status" value="1"/>
</dbReference>
<dbReference type="AlphaFoldDB" id="A0AAV4CSN4"/>
<gene>
    <name evidence="1" type="ORF">PoB_006136400</name>
</gene>
<evidence type="ECO:0000313" key="2">
    <source>
        <dbReference type="Proteomes" id="UP000735302"/>
    </source>
</evidence>
<protein>
    <submittedName>
        <fullName evidence="1">Malate dehydrogenase</fullName>
    </submittedName>
</protein>
<sequence>MERDKNLVVCMCFEEYDNYDILLNRLGHGDIFGRDQLVSLLLQGSDTTQLEGLCWDVQDCAFPLIADVSIFDPSSASQHPDIVLVLLADSPVSGISRRSINTQQSPPAFTEHITEFSNLLGLVQYTSTLDEMLAAQCRQNTPIVLLGDLAHVAASLLASRVMLSSAGQVIALHGEDELRLKHARPGQGQMSKTTRFCHILRHWWTGTQANIDRKVHLGTKFVDVKQNIAKEATGYFFSAPVDISGPGTFTANLDLDADEGHLAKVKMETDMAHSLAEFLEGSKLNRNVNLTCQKAHL</sequence>
<dbReference type="EMBL" id="BLXT01006948">
    <property type="protein sequence ID" value="GFO34859.1"/>
    <property type="molecule type" value="Genomic_DNA"/>
</dbReference>
<comment type="caution">
    <text evidence="1">The sequence shown here is derived from an EMBL/GenBank/DDBJ whole genome shotgun (WGS) entry which is preliminary data.</text>
</comment>
<evidence type="ECO:0000313" key="1">
    <source>
        <dbReference type="EMBL" id="GFO34859.1"/>
    </source>
</evidence>